<keyword evidence="3" id="KW-1185">Reference proteome</keyword>
<accession>A0AAN9SL75</accession>
<gene>
    <name evidence="2" type="ORF">VNO78_18607</name>
</gene>
<evidence type="ECO:0000313" key="2">
    <source>
        <dbReference type="EMBL" id="KAK7397435.1"/>
    </source>
</evidence>
<dbReference type="EMBL" id="JAYMYS010000004">
    <property type="protein sequence ID" value="KAK7397435.1"/>
    <property type="molecule type" value="Genomic_DNA"/>
</dbReference>
<sequence length="80" mass="9149">MKGSSCLNSLSLNLFLTFFVKSFSIYGRCQRITSSPERSHKWFPLPSKKGQFTCWVEEHTTGINPHRTQGTTTNTYTLCN</sequence>
<dbReference type="AlphaFoldDB" id="A0AAN9SL75"/>
<name>A0AAN9SL75_PSOTE</name>
<feature type="chain" id="PRO_5042854256" description="Secreted protein" evidence="1">
    <location>
        <begin position="23"/>
        <end position="80"/>
    </location>
</feature>
<feature type="signal peptide" evidence="1">
    <location>
        <begin position="1"/>
        <end position="22"/>
    </location>
</feature>
<evidence type="ECO:0000313" key="3">
    <source>
        <dbReference type="Proteomes" id="UP001386955"/>
    </source>
</evidence>
<proteinExistence type="predicted"/>
<keyword evidence="1" id="KW-0732">Signal</keyword>
<evidence type="ECO:0000256" key="1">
    <source>
        <dbReference type="SAM" id="SignalP"/>
    </source>
</evidence>
<evidence type="ECO:0008006" key="4">
    <source>
        <dbReference type="Google" id="ProtNLM"/>
    </source>
</evidence>
<protein>
    <recommendedName>
        <fullName evidence="4">Secreted protein</fullName>
    </recommendedName>
</protein>
<reference evidence="2 3" key="1">
    <citation type="submission" date="2024-01" db="EMBL/GenBank/DDBJ databases">
        <title>The genomes of 5 underutilized Papilionoideae crops provide insights into root nodulation and disease resistanc.</title>
        <authorList>
            <person name="Jiang F."/>
        </authorList>
    </citation>
    <scope>NUCLEOTIDE SEQUENCE [LARGE SCALE GENOMIC DNA]</scope>
    <source>
        <strain evidence="2">DUOXIRENSHENG_FW03</strain>
        <tissue evidence="2">Leaves</tissue>
    </source>
</reference>
<dbReference type="Proteomes" id="UP001386955">
    <property type="component" value="Unassembled WGS sequence"/>
</dbReference>
<organism evidence="2 3">
    <name type="scientific">Psophocarpus tetragonolobus</name>
    <name type="common">Winged bean</name>
    <name type="synonym">Dolichos tetragonolobus</name>
    <dbReference type="NCBI Taxonomy" id="3891"/>
    <lineage>
        <taxon>Eukaryota</taxon>
        <taxon>Viridiplantae</taxon>
        <taxon>Streptophyta</taxon>
        <taxon>Embryophyta</taxon>
        <taxon>Tracheophyta</taxon>
        <taxon>Spermatophyta</taxon>
        <taxon>Magnoliopsida</taxon>
        <taxon>eudicotyledons</taxon>
        <taxon>Gunneridae</taxon>
        <taxon>Pentapetalae</taxon>
        <taxon>rosids</taxon>
        <taxon>fabids</taxon>
        <taxon>Fabales</taxon>
        <taxon>Fabaceae</taxon>
        <taxon>Papilionoideae</taxon>
        <taxon>50 kb inversion clade</taxon>
        <taxon>NPAAA clade</taxon>
        <taxon>indigoferoid/millettioid clade</taxon>
        <taxon>Phaseoleae</taxon>
        <taxon>Psophocarpus</taxon>
    </lineage>
</organism>
<comment type="caution">
    <text evidence="2">The sequence shown here is derived from an EMBL/GenBank/DDBJ whole genome shotgun (WGS) entry which is preliminary data.</text>
</comment>